<dbReference type="PATRIC" id="fig|251221.4.peg.3822"/>
<evidence type="ECO:0000313" key="3">
    <source>
        <dbReference type="Proteomes" id="UP000000557"/>
    </source>
</evidence>
<dbReference type="KEGG" id="gvi:glr3789"/>
<dbReference type="InterPro" id="IPR039448">
    <property type="entry name" value="Beta_helix"/>
</dbReference>
<dbReference type="STRING" id="251221.gene:10761306"/>
<name>Q7NET9_GLOVI</name>
<reference evidence="2 3" key="1">
    <citation type="journal article" date="2003" name="DNA Res.">
        <title>Complete genome structure of Gloeobacter violaceus PCC 7421, a cyanobacterium that lacks thylakoids.</title>
        <authorList>
            <person name="Nakamura Y."/>
            <person name="Kaneko T."/>
            <person name="Sato S."/>
            <person name="Mimuro M."/>
            <person name="Miyashita H."/>
            <person name="Tsuchiya T."/>
            <person name="Sasamoto S."/>
            <person name="Watanabe A."/>
            <person name="Kawashima K."/>
            <person name="Kishida Y."/>
            <person name="Kiyokawa C."/>
            <person name="Kohara M."/>
            <person name="Matsumoto M."/>
            <person name="Matsuno A."/>
            <person name="Nakazaki N."/>
            <person name="Shimpo S."/>
            <person name="Takeuchi C."/>
            <person name="Yamada M."/>
            <person name="Tabata S."/>
        </authorList>
    </citation>
    <scope>NUCLEOTIDE SEQUENCE [LARGE SCALE GENOMIC DNA]</scope>
    <source>
        <strain evidence="3">ATCC 29082 / PCC 7421</strain>
    </source>
</reference>
<reference evidence="2 3" key="2">
    <citation type="journal article" date="2003" name="DNA Res.">
        <title>Complete genome structure of Gloeobacter violaceus PCC 7421, a cyanobacterium that lacks thylakoids (supplement).</title>
        <authorList>
            <person name="Nakamura Y."/>
            <person name="Kaneko T."/>
            <person name="Sato S."/>
            <person name="Mimuro M."/>
            <person name="Miyashita H."/>
            <person name="Tsuchiya T."/>
            <person name="Sasamoto S."/>
            <person name="Watanabe A."/>
            <person name="Kawashima K."/>
            <person name="Kishida Y."/>
            <person name="Kiyokawa C."/>
            <person name="Kohara M."/>
            <person name="Matsumoto M."/>
            <person name="Matsuno A."/>
            <person name="Nakazaki N."/>
            <person name="Shimpo S."/>
            <person name="Takeuchi C."/>
            <person name="Yamada M."/>
            <person name="Tabata S."/>
        </authorList>
    </citation>
    <scope>NUCLEOTIDE SEQUENCE [LARGE SCALE GENOMIC DNA]</scope>
    <source>
        <strain evidence="3">ATCC 29082 / PCC 7421</strain>
    </source>
</reference>
<dbReference type="OrthoDB" id="241638at2"/>
<evidence type="ECO:0000259" key="1">
    <source>
        <dbReference type="Pfam" id="PF13229"/>
    </source>
</evidence>
<proteinExistence type="predicted"/>
<protein>
    <submittedName>
        <fullName evidence="2">Glr3789 protein</fullName>
    </submittedName>
</protein>
<accession>Q7NET9</accession>
<dbReference type="Proteomes" id="UP000000557">
    <property type="component" value="Chromosome"/>
</dbReference>
<dbReference type="Gene3D" id="2.160.20.10">
    <property type="entry name" value="Single-stranded right-handed beta-helix, Pectin lyase-like"/>
    <property type="match status" value="2"/>
</dbReference>
<dbReference type="Pfam" id="PF13229">
    <property type="entry name" value="Beta_helix"/>
    <property type="match status" value="1"/>
</dbReference>
<sequence length="433" mass="46458">MSSKRAISWMFVFLLMLLVVSERSFSQTTQTEASPEDFGAAGDGVKDDTTSLQKALQSGKNIVLKKTYFTKDLNVTTANQKIFGGGKLVAAPGTEALLSIRAPNVAIEGINFVFSNRKVKYGIVTSAPGTRVTGSSFSGDIGHYILGNSATGLTISRNVFNGAGSSQGAPVEVSAVKQFSVIENQFKDVTGFNLQTRWSQDGEILRNNFINPSHVSTLTAVQGQSTFEFSLPYPTARQGIRLNDKVVPPQGGVLGGTVFATVKGTGNKRTVTLVDRQGQPYPSQAGDRVTLVGWRSLENININAGTSRVKIMGNTIDGSGDGGIVIASDYNVRRILDPKNPADFPQDILIEGNKIRNIHAEGIGVLFSKSEGIVIRNNQIEDCGQSLGGFFSSCIFLAADNVRLENNGCRNTSSGITLYKVFVSKSPQKSQRL</sequence>
<gene>
    <name evidence="2" type="ordered locus">glr3789</name>
</gene>
<dbReference type="EMBL" id="BA000045">
    <property type="protein sequence ID" value="BAC91730.1"/>
    <property type="molecule type" value="Genomic_DNA"/>
</dbReference>
<dbReference type="InParanoid" id="Q7NET9"/>
<dbReference type="EnsemblBacteria" id="BAC91730">
    <property type="protein sequence ID" value="BAC91730"/>
    <property type="gene ID" value="BAC91730"/>
</dbReference>
<dbReference type="AlphaFoldDB" id="Q7NET9"/>
<dbReference type="HOGENOM" id="CLU_632769_0_0_3"/>
<dbReference type="SUPFAM" id="SSF51126">
    <property type="entry name" value="Pectin lyase-like"/>
    <property type="match status" value="1"/>
</dbReference>
<dbReference type="InterPro" id="IPR006626">
    <property type="entry name" value="PbH1"/>
</dbReference>
<dbReference type="InterPro" id="IPR011050">
    <property type="entry name" value="Pectin_lyase_fold/virulence"/>
</dbReference>
<evidence type="ECO:0000313" key="2">
    <source>
        <dbReference type="EMBL" id="BAC91730.1"/>
    </source>
</evidence>
<keyword evidence="3" id="KW-1185">Reference proteome</keyword>
<dbReference type="InterPro" id="IPR012334">
    <property type="entry name" value="Pectin_lyas_fold"/>
</dbReference>
<organism evidence="2 3">
    <name type="scientific">Gloeobacter violaceus (strain ATCC 29082 / PCC 7421)</name>
    <dbReference type="NCBI Taxonomy" id="251221"/>
    <lineage>
        <taxon>Bacteria</taxon>
        <taxon>Bacillati</taxon>
        <taxon>Cyanobacteriota</taxon>
        <taxon>Cyanophyceae</taxon>
        <taxon>Gloeobacterales</taxon>
        <taxon>Gloeobacteraceae</taxon>
        <taxon>Gloeobacter</taxon>
    </lineage>
</organism>
<dbReference type="SMART" id="SM00710">
    <property type="entry name" value="PbH1"/>
    <property type="match status" value="7"/>
</dbReference>
<feature type="domain" description="Right handed beta helix" evidence="1">
    <location>
        <begin position="302"/>
        <end position="419"/>
    </location>
</feature>